<evidence type="ECO:0000313" key="2">
    <source>
        <dbReference type="Proteomes" id="UP000467385"/>
    </source>
</evidence>
<accession>A0A1X1TAE0</accession>
<keyword evidence="2" id="KW-1185">Reference proteome</keyword>
<proteinExistence type="predicted"/>
<sequence length="75" mass="8193">MTAVLLDDIDVIDVASDIRPTTRLAVAPAATKKRVRRAPIDTGGDPMVDAATRLLSIPLRHMYAALWRVGVIEVR</sequence>
<protein>
    <submittedName>
        <fullName evidence="1">Uncharacterized protein</fullName>
    </submittedName>
</protein>
<dbReference type="RefSeq" id="WP_085233527.1">
    <property type="nucleotide sequence ID" value="NZ_AP022613.1"/>
</dbReference>
<dbReference type="STRING" id="44010.AWC00_15190"/>
<dbReference type="NCBIfam" id="NF040653">
    <property type="entry name" value="Rv1535_dom"/>
    <property type="match status" value="1"/>
</dbReference>
<dbReference type="Proteomes" id="UP000467385">
    <property type="component" value="Chromosome"/>
</dbReference>
<dbReference type="OrthoDB" id="4561580at2"/>
<dbReference type="NCBIfam" id="NF040652">
    <property type="entry name" value="Mbox_reg_Rv1535"/>
    <property type="match status" value="1"/>
</dbReference>
<dbReference type="EMBL" id="AP022613">
    <property type="protein sequence ID" value="BBZ37634.1"/>
    <property type="molecule type" value="Genomic_DNA"/>
</dbReference>
<organism evidence="1 2">
    <name type="scientific">Mycobacterium conspicuum</name>
    <dbReference type="NCBI Taxonomy" id="44010"/>
    <lineage>
        <taxon>Bacteria</taxon>
        <taxon>Bacillati</taxon>
        <taxon>Actinomycetota</taxon>
        <taxon>Actinomycetes</taxon>
        <taxon>Mycobacteriales</taxon>
        <taxon>Mycobacteriaceae</taxon>
        <taxon>Mycobacterium</taxon>
    </lineage>
</organism>
<name>A0A1X1TAE0_9MYCO</name>
<evidence type="ECO:0000313" key="1">
    <source>
        <dbReference type="EMBL" id="BBZ37634.1"/>
    </source>
</evidence>
<dbReference type="AlphaFoldDB" id="A0A1X1TAE0"/>
<reference evidence="1 2" key="1">
    <citation type="journal article" date="2019" name="Emerg. Microbes Infect.">
        <title>Comprehensive subspecies identification of 175 nontuberculous mycobacteria species based on 7547 genomic profiles.</title>
        <authorList>
            <person name="Matsumoto Y."/>
            <person name="Kinjo T."/>
            <person name="Motooka D."/>
            <person name="Nabeya D."/>
            <person name="Jung N."/>
            <person name="Uechi K."/>
            <person name="Horii T."/>
            <person name="Iida T."/>
            <person name="Fujita J."/>
            <person name="Nakamura S."/>
        </authorList>
    </citation>
    <scope>NUCLEOTIDE SEQUENCE [LARGE SCALE GENOMIC DNA]</scope>
    <source>
        <strain evidence="1 2">JCM 14738</strain>
    </source>
</reference>
<gene>
    <name evidence="1" type="ORF">MCNS_06970</name>
</gene>